<evidence type="ECO:0000313" key="1">
    <source>
        <dbReference type="EMBL" id="CAC9510024.1"/>
    </source>
</evidence>
<dbReference type="AlphaFoldDB" id="A0A6L0XK08"/>
<proteinExistence type="predicted"/>
<dbReference type="Proteomes" id="UP000255414">
    <property type="component" value="Chromosome 29"/>
</dbReference>
<name>A0A6L0XK08_LEIIN</name>
<dbReference type="OMA" id="CPATHDV"/>
<organism evidence="1 2">
    <name type="scientific">Leishmania infantum</name>
    <dbReference type="NCBI Taxonomy" id="5671"/>
    <lineage>
        <taxon>Eukaryota</taxon>
        <taxon>Discoba</taxon>
        <taxon>Euglenozoa</taxon>
        <taxon>Kinetoplastea</taxon>
        <taxon>Metakinetoplastina</taxon>
        <taxon>Trypanosomatida</taxon>
        <taxon>Trypanosomatidae</taxon>
        <taxon>Leishmaniinae</taxon>
        <taxon>Leishmania</taxon>
    </lineage>
</organism>
<sequence length="582" mass="60507">MFVRPSRPYVHGTGACVFAHLPSPSPSGHACLIPPSLRFFFSKRLPVDMRTATVLGAGELGKACACALAANHSVDSVTLLTRDAAMAAPEKANATLSSTYSGDLANFSGAEGSSTGASSSPAAPSSITATPWPSVVHLQDLKQFCRDAASAINRKRAQHPLFLCTPCASYLPGHDAWARAAFGNEHCPATHDVLTRWRSSPAAIASLQSEPAPSNGFVVVFTRGFAADGAVPAQLADALLNGPLAEDASSAAPDSLSEIETPVLVASGPVLAKEWSLQSTPLASSGASATLSSLISSRPPSALPVAAGADGGAGEGGTRAALSSASGRELPHAFSGVALTFAAWTPSIAADAGRQEALADQLRIFFPRESVTYLTAPDAAAILAIVNGCVPLCSFGAGLVSSVYTGTSVTSLAAYAQHAVAATEQLVNKLLGHAAGTPLPLPAVSTLWCACTCLVSREFALGRKLDFYFRKQDAAEAIFRGHEHHLFAATVDGLHERMQTSGVASPFYEVLMDTYNTMIRASRAGEGLVKEGYYGYRDTLGEDSGELLRQVTGVDEAMLSGDEARFTEAKERIMKAFAGSTF</sequence>
<protein>
    <submittedName>
        <fullName evidence="1">Hypothetical_protein_-_conserved</fullName>
    </submittedName>
</protein>
<gene>
    <name evidence="1" type="ORF">LINF_290030000</name>
</gene>
<reference evidence="1" key="1">
    <citation type="submission" date="2020-06" db="EMBL/GenBank/DDBJ databases">
        <authorList>
            <person name="Gonzalez-de la Fuente S."/>
            <person name="Peiro-Pastor R."/>
            <person name="Rastrojo A."/>
            <person name="Moreno J."/>
            <person name="Carrasco-Ramiro F."/>
            <person name="Requena JM."/>
            <person name="Aguado B."/>
        </authorList>
    </citation>
    <scope>NUCLEOTIDE SEQUENCE</scope>
</reference>
<evidence type="ECO:0000313" key="2">
    <source>
        <dbReference type="Proteomes" id="UP000255414"/>
    </source>
</evidence>
<dbReference type="EMBL" id="LR812962">
    <property type="protein sequence ID" value="CAC9510024.1"/>
    <property type="molecule type" value="Genomic_DNA"/>
</dbReference>
<accession>A0A6L0XK08</accession>